<comment type="caution">
    <text evidence="5">The sequence shown here is derived from an EMBL/GenBank/DDBJ whole genome shotgun (WGS) entry which is preliminary data.</text>
</comment>
<dbReference type="SUPFAM" id="SSF56784">
    <property type="entry name" value="HAD-like"/>
    <property type="match status" value="1"/>
</dbReference>
<reference evidence="5 6" key="1">
    <citation type="submission" date="2023-09" db="EMBL/GenBank/DDBJ databases">
        <authorList>
            <person name="Rey-Velasco X."/>
        </authorList>
    </citation>
    <scope>NUCLEOTIDE SEQUENCE [LARGE SCALE GENOMIC DNA]</scope>
    <source>
        <strain evidence="5 6">F297</strain>
    </source>
</reference>
<keyword evidence="6" id="KW-1185">Reference proteome</keyword>
<dbReference type="Proteomes" id="UP001248819">
    <property type="component" value="Unassembled WGS sequence"/>
</dbReference>
<comment type="cofactor">
    <cofactor evidence="1">
        <name>Mg(2+)</name>
        <dbReference type="ChEBI" id="CHEBI:18420"/>
    </cofactor>
</comment>
<dbReference type="Gene3D" id="3.40.50.1000">
    <property type="entry name" value="HAD superfamily/HAD-like"/>
    <property type="match status" value="1"/>
</dbReference>
<name>A0ABU3CZL4_9FLAO</name>
<keyword evidence="3 5" id="KW-0378">Hydrolase</keyword>
<evidence type="ECO:0000313" key="6">
    <source>
        <dbReference type="Proteomes" id="UP001248819"/>
    </source>
</evidence>
<dbReference type="PANTHER" id="PTHR46470">
    <property type="entry name" value="N-ACYLNEURAMINATE-9-PHOSPHATASE"/>
    <property type="match status" value="1"/>
</dbReference>
<dbReference type="InterPro" id="IPR023214">
    <property type="entry name" value="HAD_sf"/>
</dbReference>
<dbReference type="InterPro" id="IPR051400">
    <property type="entry name" value="HAD-like_hydrolase"/>
</dbReference>
<organism evidence="5 6">
    <name type="scientific">Autumnicola edwardsiae</name>
    <dbReference type="NCBI Taxonomy" id="3075594"/>
    <lineage>
        <taxon>Bacteria</taxon>
        <taxon>Pseudomonadati</taxon>
        <taxon>Bacteroidota</taxon>
        <taxon>Flavobacteriia</taxon>
        <taxon>Flavobacteriales</taxon>
        <taxon>Flavobacteriaceae</taxon>
        <taxon>Autumnicola</taxon>
    </lineage>
</organism>
<dbReference type="InterPro" id="IPR041492">
    <property type="entry name" value="HAD_2"/>
</dbReference>
<evidence type="ECO:0000256" key="1">
    <source>
        <dbReference type="ARBA" id="ARBA00001946"/>
    </source>
</evidence>
<gene>
    <name evidence="5" type="ORF">RM529_16840</name>
</gene>
<keyword evidence="4" id="KW-0460">Magnesium</keyword>
<dbReference type="EMBL" id="JAVRHP010000194">
    <property type="protein sequence ID" value="MDT0651813.1"/>
    <property type="molecule type" value="Genomic_DNA"/>
</dbReference>
<dbReference type="InterPro" id="IPR036412">
    <property type="entry name" value="HAD-like_sf"/>
</dbReference>
<dbReference type="EC" id="3.1.3.-" evidence="5"/>
<protein>
    <submittedName>
        <fullName evidence="5">HAD family hydrolase</fullName>
        <ecNumber evidence="5">3.1.3.-</ecNumber>
    </submittedName>
</protein>
<dbReference type="Pfam" id="PF13419">
    <property type="entry name" value="HAD_2"/>
    <property type="match status" value="1"/>
</dbReference>
<dbReference type="SFLD" id="SFLDS00003">
    <property type="entry name" value="Haloacid_Dehalogenase"/>
    <property type="match status" value="1"/>
</dbReference>
<evidence type="ECO:0000256" key="3">
    <source>
        <dbReference type="ARBA" id="ARBA00022801"/>
    </source>
</evidence>
<dbReference type="InterPro" id="IPR006439">
    <property type="entry name" value="HAD-SF_hydro_IA"/>
</dbReference>
<evidence type="ECO:0000313" key="5">
    <source>
        <dbReference type="EMBL" id="MDT0651813.1"/>
    </source>
</evidence>
<dbReference type="NCBIfam" id="TIGR01549">
    <property type="entry name" value="HAD-SF-IA-v1"/>
    <property type="match status" value="1"/>
</dbReference>
<sequence length="211" mass="24770">MENLLIFDLDNTIYESATINKTIIKKMLSDFEEVATFYFGKDTAHQIIAALKQDSFDVALKKFNIEEKIRQEFAEKFRKRNLQMEIKPFSDFEVVKTLKEKKILVSEGFKELQEAKIRSLNLENLFSETYISNTLFQSRPSKKHIFDLILKRRQITPQHVFVIGDKSESELKAGRELGMRTVQVKKLNQENSIYAEFVISDFRELLNMLKS</sequence>
<dbReference type="GO" id="GO:0016787">
    <property type="term" value="F:hydrolase activity"/>
    <property type="evidence" value="ECO:0007669"/>
    <property type="project" value="UniProtKB-KW"/>
</dbReference>
<dbReference type="SFLD" id="SFLDG01129">
    <property type="entry name" value="C1.5:_HAD__Beta-PGM__Phosphata"/>
    <property type="match status" value="1"/>
</dbReference>
<proteinExistence type="predicted"/>
<evidence type="ECO:0000256" key="4">
    <source>
        <dbReference type="ARBA" id="ARBA00022842"/>
    </source>
</evidence>
<keyword evidence="2" id="KW-0479">Metal-binding</keyword>
<dbReference type="PANTHER" id="PTHR46470:SF2">
    <property type="entry name" value="GLYCERALDEHYDE 3-PHOSPHATE PHOSPHATASE"/>
    <property type="match status" value="1"/>
</dbReference>
<dbReference type="RefSeq" id="WP_311485916.1">
    <property type="nucleotide sequence ID" value="NZ_JAVRHP010000194.1"/>
</dbReference>
<accession>A0ABU3CZL4</accession>
<evidence type="ECO:0000256" key="2">
    <source>
        <dbReference type="ARBA" id="ARBA00022723"/>
    </source>
</evidence>
<dbReference type="Gene3D" id="1.10.150.520">
    <property type="match status" value="1"/>
</dbReference>